<feature type="transmembrane region" description="Helical" evidence="2">
    <location>
        <begin position="111"/>
        <end position="129"/>
    </location>
</feature>
<feature type="transmembrane region" description="Helical" evidence="2">
    <location>
        <begin position="179"/>
        <end position="196"/>
    </location>
</feature>
<feature type="transmembrane region" description="Helical" evidence="2">
    <location>
        <begin position="149"/>
        <end position="167"/>
    </location>
</feature>
<feature type="transmembrane region" description="Helical" evidence="2">
    <location>
        <begin position="208"/>
        <end position="229"/>
    </location>
</feature>
<evidence type="ECO:0000256" key="2">
    <source>
        <dbReference type="SAM" id="Phobius"/>
    </source>
</evidence>
<feature type="transmembrane region" description="Helical" evidence="2">
    <location>
        <begin position="77"/>
        <end position="99"/>
    </location>
</feature>
<keyword evidence="2" id="KW-0472">Membrane</keyword>
<evidence type="ECO:0000256" key="1">
    <source>
        <dbReference type="SAM" id="MobiDB-lite"/>
    </source>
</evidence>
<evidence type="ECO:0000313" key="5">
    <source>
        <dbReference type="Proteomes" id="UP000050417"/>
    </source>
</evidence>
<keyword evidence="2" id="KW-1133">Transmembrane helix</keyword>
<dbReference type="OrthoDB" id="162858at2"/>
<dbReference type="AlphaFoldDB" id="A0A0P6X8S6"/>
<feature type="transmembrane region" description="Helical" evidence="2">
    <location>
        <begin position="54"/>
        <end position="71"/>
    </location>
</feature>
<dbReference type="Pfam" id="PF08239">
    <property type="entry name" value="SH3_3"/>
    <property type="match status" value="1"/>
</dbReference>
<evidence type="ECO:0000313" key="4">
    <source>
        <dbReference type="EMBL" id="KPL79341.1"/>
    </source>
</evidence>
<dbReference type="InterPro" id="IPR003646">
    <property type="entry name" value="SH3-like_bac-type"/>
</dbReference>
<protein>
    <recommendedName>
        <fullName evidence="3">SH3b domain-containing protein</fullName>
    </recommendedName>
</protein>
<name>A0A0P6X8S6_9CHLR</name>
<dbReference type="InterPro" id="IPR005240">
    <property type="entry name" value="DUF389"/>
</dbReference>
<dbReference type="RefSeq" id="WP_075061511.1">
    <property type="nucleotide sequence ID" value="NZ_LGCL01000014.1"/>
</dbReference>
<comment type="caution">
    <text evidence="4">The sequence shown here is derived from an EMBL/GenBank/DDBJ whole genome shotgun (WGS) entry which is preliminary data.</text>
</comment>
<dbReference type="Proteomes" id="UP000050417">
    <property type="component" value="Unassembled WGS sequence"/>
</dbReference>
<proteinExistence type="predicted"/>
<gene>
    <name evidence="4" type="ORF">ADN00_03170</name>
</gene>
<feature type="domain" description="SH3b" evidence="3">
    <location>
        <begin position="330"/>
        <end position="388"/>
    </location>
</feature>
<feature type="transmembrane region" description="Helical" evidence="2">
    <location>
        <begin position="236"/>
        <end position="259"/>
    </location>
</feature>
<keyword evidence="2" id="KW-0812">Transmembrane</keyword>
<organism evidence="4 5">
    <name type="scientific">Ornatilinea apprima</name>
    <dbReference type="NCBI Taxonomy" id="1134406"/>
    <lineage>
        <taxon>Bacteria</taxon>
        <taxon>Bacillati</taxon>
        <taxon>Chloroflexota</taxon>
        <taxon>Anaerolineae</taxon>
        <taxon>Anaerolineales</taxon>
        <taxon>Anaerolineaceae</taxon>
        <taxon>Ornatilinea</taxon>
    </lineage>
</organism>
<evidence type="ECO:0000259" key="3">
    <source>
        <dbReference type="Pfam" id="PF08239"/>
    </source>
</evidence>
<accession>A0A0P6X8S6</accession>
<reference evidence="4 5" key="1">
    <citation type="submission" date="2015-07" db="EMBL/GenBank/DDBJ databases">
        <title>Genome sequence of Ornatilinea apprima DSM 23815.</title>
        <authorList>
            <person name="Hemp J."/>
            <person name="Ward L.M."/>
            <person name="Pace L.A."/>
            <person name="Fischer W.W."/>
        </authorList>
    </citation>
    <scope>NUCLEOTIDE SEQUENCE [LARGE SCALE GENOMIC DNA]</scope>
    <source>
        <strain evidence="4 5">P3M-1</strain>
    </source>
</reference>
<feature type="region of interest" description="Disordered" evidence="1">
    <location>
        <begin position="1"/>
        <end position="29"/>
    </location>
</feature>
<keyword evidence="5" id="KW-1185">Reference proteome</keyword>
<dbReference type="EMBL" id="LGCL01000014">
    <property type="protein sequence ID" value="KPL79341.1"/>
    <property type="molecule type" value="Genomic_DNA"/>
</dbReference>
<dbReference type="Gene3D" id="2.30.30.40">
    <property type="entry name" value="SH3 Domains"/>
    <property type="match status" value="1"/>
</dbReference>
<dbReference type="Pfam" id="PF04087">
    <property type="entry name" value="DUF389"/>
    <property type="match status" value="1"/>
</dbReference>
<sequence length="397" mass="41790">MTLPTSEPILSDEPENLPPARRRQQRRTIVPPDRSEQARFLEELAHRVIPSADFFLFTLVCGLISAVALLFDAPALFVLAALVAPFMAPVSGLSLATVFGSARFLLQALGSLLMGGLLVTASGAAAGWLSSLLPRQSHLQALAHTHFTWADLFLLAVGAVLTTLMLARAPKQKPLIPSVALAYELYLPLAAAGFGLTSQQSGFWPDGLIVFAVHLALAALLGALTLALIGLRPRTLFGYTVGSTLVLAGLAAVVVISGFGTALSTQVAMPPPTPTLTPTITLTPSITPTPLPPTATLTPTKTLVPSRTPTLTFTPKPTPIYARIQAVGGDGAIIRQEPSTTSAYIRVVSNGMLVEVLPESTEAGATIWVRVRTTGEDPVEGWILRELLATAAPQPAE</sequence>
<dbReference type="STRING" id="1134406.ADN00_03170"/>